<dbReference type="Gene3D" id="3.30.710.10">
    <property type="entry name" value="Potassium Channel Kv1.1, Chain A"/>
    <property type="match status" value="1"/>
</dbReference>
<feature type="region of interest" description="Disordered" evidence="1">
    <location>
        <begin position="550"/>
        <end position="733"/>
    </location>
</feature>
<dbReference type="AlphaFoldDB" id="A0AAV9G9U3"/>
<dbReference type="Proteomes" id="UP001321760">
    <property type="component" value="Unassembled WGS sequence"/>
</dbReference>
<name>A0AAV9G9U3_9PEZI</name>
<dbReference type="EMBL" id="MU865975">
    <property type="protein sequence ID" value="KAK4444612.1"/>
    <property type="molecule type" value="Genomic_DNA"/>
</dbReference>
<feature type="compositionally biased region" description="Polar residues" evidence="1">
    <location>
        <begin position="291"/>
        <end position="307"/>
    </location>
</feature>
<keyword evidence="2" id="KW-1133">Transmembrane helix</keyword>
<feature type="compositionally biased region" description="Pro residues" evidence="1">
    <location>
        <begin position="361"/>
        <end position="377"/>
    </location>
</feature>
<protein>
    <submittedName>
        <fullName evidence="3">Uncharacterized protein</fullName>
    </submittedName>
</protein>
<feature type="region of interest" description="Disordered" evidence="1">
    <location>
        <begin position="276"/>
        <end position="378"/>
    </location>
</feature>
<dbReference type="InterPro" id="IPR011333">
    <property type="entry name" value="SKP1/BTB/POZ_sf"/>
</dbReference>
<keyword evidence="4" id="KW-1185">Reference proteome</keyword>
<keyword evidence="2" id="KW-0472">Membrane</keyword>
<organism evidence="3 4">
    <name type="scientific">Podospora aff. communis PSN243</name>
    <dbReference type="NCBI Taxonomy" id="3040156"/>
    <lineage>
        <taxon>Eukaryota</taxon>
        <taxon>Fungi</taxon>
        <taxon>Dikarya</taxon>
        <taxon>Ascomycota</taxon>
        <taxon>Pezizomycotina</taxon>
        <taxon>Sordariomycetes</taxon>
        <taxon>Sordariomycetidae</taxon>
        <taxon>Sordariales</taxon>
        <taxon>Podosporaceae</taxon>
        <taxon>Podospora</taxon>
    </lineage>
</organism>
<feature type="compositionally biased region" description="Basic and acidic residues" evidence="1">
    <location>
        <begin position="596"/>
        <end position="618"/>
    </location>
</feature>
<accession>A0AAV9G9U3</accession>
<feature type="compositionally biased region" description="Polar residues" evidence="1">
    <location>
        <begin position="44"/>
        <end position="76"/>
    </location>
</feature>
<sequence length="771" mass="83684">MIMPFPCGLNVYITVEAVTLLGFALVAATSIIANATMAKRKKSGSANKPAQPGAVQNGQQPKTGNANGSTAQQNPLTPAPPKELDTRPESSPYGSPSCKVPFANPLTVPNDVLLRSPKLHAAFESQLPELPEIPDDVGHILVHYLHTGTYESLKPKEEESPAKQISELRTSIRAYATARTYDLPELMRLAEKKIEKYGNTLTLPHLLEVTKDAHPTLSEADTWFLGYLKGRIRPHLEDPKSLLTSNLLDQISSILSPNRVLLRTVLEMFCERMNTKPEPPAVAPKPANLTGAKTSSTQTPAANTSSAPALPVRPKAVPRDDLSPLKKKATPWPSADEAALASWGREGTPEPVAQEVVSTPAPLPRQIPAAEPTPAPTPKIEDQIKAAIEAEIKPAPAALDSPFRPSTPSSPFRPSTPVRSKRDRRDSAKVIPMTPELEVLPVKETEPIADPFLKPRSFPPVLRQADSGFWESPSEHEQLKESTHSIVEIEPEYHVVKPATPEPIRVHELQAVPEIQEAVKGVETRDFAPVPVVADKKEILIISEPELPLAPEVSSKDPLDAFPETEPEFDQVSELHPEPEPEVQTQHHLQPVLDPKGLEKISEESLQPEEPKEVEAAPKVEAVQPETDKVAPPSTDPQSNTGLTVQEVAQDPPVDATPAHEEPKPEAPQTLADRVPDHHHAAGPATTAPVEPVSEPSKKSPSAADLEAQPEHLPAADADKKVAAVAPADDTPPLKSAVIQQTINASAATPERQRSWRKRFLRVPVLFRQSM</sequence>
<evidence type="ECO:0000256" key="2">
    <source>
        <dbReference type="SAM" id="Phobius"/>
    </source>
</evidence>
<feature type="region of interest" description="Disordered" evidence="1">
    <location>
        <begin position="43"/>
        <end position="100"/>
    </location>
</feature>
<evidence type="ECO:0000256" key="1">
    <source>
        <dbReference type="SAM" id="MobiDB-lite"/>
    </source>
</evidence>
<feature type="region of interest" description="Disordered" evidence="1">
    <location>
        <begin position="396"/>
        <end position="426"/>
    </location>
</feature>
<feature type="compositionally biased region" description="Low complexity" evidence="1">
    <location>
        <begin position="396"/>
        <end position="417"/>
    </location>
</feature>
<evidence type="ECO:0000313" key="4">
    <source>
        <dbReference type="Proteomes" id="UP001321760"/>
    </source>
</evidence>
<gene>
    <name evidence="3" type="ORF">QBC34DRAFT_182481</name>
</gene>
<feature type="compositionally biased region" description="Low complexity" evidence="1">
    <location>
        <begin position="682"/>
        <end position="702"/>
    </location>
</feature>
<dbReference type="PANTHER" id="PTHR37538:SF1">
    <property type="entry name" value="BTB DOMAIN-CONTAINING PROTEIN"/>
    <property type="match status" value="1"/>
</dbReference>
<proteinExistence type="predicted"/>
<evidence type="ECO:0000313" key="3">
    <source>
        <dbReference type="EMBL" id="KAK4444612.1"/>
    </source>
</evidence>
<keyword evidence="2" id="KW-0812">Transmembrane</keyword>
<comment type="caution">
    <text evidence="3">The sequence shown here is derived from an EMBL/GenBank/DDBJ whole genome shotgun (WGS) entry which is preliminary data.</text>
</comment>
<feature type="transmembrane region" description="Helical" evidence="2">
    <location>
        <begin position="12"/>
        <end position="33"/>
    </location>
</feature>
<reference evidence="3" key="1">
    <citation type="journal article" date="2023" name="Mol. Phylogenet. Evol.">
        <title>Genome-scale phylogeny and comparative genomics of the fungal order Sordariales.</title>
        <authorList>
            <person name="Hensen N."/>
            <person name="Bonometti L."/>
            <person name="Westerberg I."/>
            <person name="Brannstrom I.O."/>
            <person name="Guillou S."/>
            <person name="Cros-Aarteil S."/>
            <person name="Calhoun S."/>
            <person name="Haridas S."/>
            <person name="Kuo A."/>
            <person name="Mondo S."/>
            <person name="Pangilinan J."/>
            <person name="Riley R."/>
            <person name="LaButti K."/>
            <person name="Andreopoulos B."/>
            <person name="Lipzen A."/>
            <person name="Chen C."/>
            <person name="Yan M."/>
            <person name="Daum C."/>
            <person name="Ng V."/>
            <person name="Clum A."/>
            <person name="Steindorff A."/>
            <person name="Ohm R.A."/>
            <person name="Martin F."/>
            <person name="Silar P."/>
            <person name="Natvig D.O."/>
            <person name="Lalanne C."/>
            <person name="Gautier V."/>
            <person name="Ament-Velasquez S.L."/>
            <person name="Kruys A."/>
            <person name="Hutchinson M.I."/>
            <person name="Powell A.J."/>
            <person name="Barry K."/>
            <person name="Miller A.N."/>
            <person name="Grigoriev I.V."/>
            <person name="Debuchy R."/>
            <person name="Gladieux P."/>
            <person name="Hiltunen Thoren M."/>
            <person name="Johannesson H."/>
        </authorList>
    </citation>
    <scope>NUCLEOTIDE SEQUENCE</scope>
    <source>
        <strain evidence="3">PSN243</strain>
    </source>
</reference>
<reference evidence="3" key="2">
    <citation type="submission" date="2023-05" db="EMBL/GenBank/DDBJ databases">
        <authorList>
            <consortium name="Lawrence Berkeley National Laboratory"/>
            <person name="Steindorff A."/>
            <person name="Hensen N."/>
            <person name="Bonometti L."/>
            <person name="Westerberg I."/>
            <person name="Brannstrom I.O."/>
            <person name="Guillou S."/>
            <person name="Cros-Aarteil S."/>
            <person name="Calhoun S."/>
            <person name="Haridas S."/>
            <person name="Kuo A."/>
            <person name="Mondo S."/>
            <person name="Pangilinan J."/>
            <person name="Riley R."/>
            <person name="Labutti K."/>
            <person name="Andreopoulos B."/>
            <person name="Lipzen A."/>
            <person name="Chen C."/>
            <person name="Yanf M."/>
            <person name="Daum C."/>
            <person name="Ng V."/>
            <person name="Clum A."/>
            <person name="Ohm R."/>
            <person name="Martin F."/>
            <person name="Silar P."/>
            <person name="Natvig D."/>
            <person name="Lalanne C."/>
            <person name="Gautier V."/>
            <person name="Ament-Velasquez S.L."/>
            <person name="Kruys A."/>
            <person name="Hutchinson M.I."/>
            <person name="Powell A.J."/>
            <person name="Barry K."/>
            <person name="Miller A.N."/>
            <person name="Grigoriev I.V."/>
            <person name="Debuchy R."/>
            <person name="Gladieux P."/>
            <person name="Thoren M.H."/>
            <person name="Johannesson H."/>
        </authorList>
    </citation>
    <scope>NUCLEOTIDE SEQUENCE</scope>
    <source>
        <strain evidence="3">PSN243</strain>
    </source>
</reference>
<dbReference type="PANTHER" id="PTHR37538">
    <property type="entry name" value="BTB DOMAIN-CONTAINING PROTEIN"/>
    <property type="match status" value="1"/>
</dbReference>